<organism evidence="1 2">
    <name type="scientific">Paramuricea clavata</name>
    <name type="common">Red gorgonian</name>
    <name type="synonym">Violescent sea-whip</name>
    <dbReference type="NCBI Taxonomy" id="317549"/>
    <lineage>
        <taxon>Eukaryota</taxon>
        <taxon>Metazoa</taxon>
        <taxon>Cnidaria</taxon>
        <taxon>Anthozoa</taxon>
        <taxon>Octocorallia</taxon>
        <taxon>Malacalcyonacea</taxon>
        <taxon>Plexauridae</taxon>
        <taxon>Paramuricea</taxon>
    </lineage>
</organism>
<dbReference type="PANTHER" id="PTHR46704">
    <property type="entry name" value="CXC DOMAIN-CONTAINING PROTEIN-RELATED"/>
    <property type="match status" value="1"/>
</dbReference>
<dbReference type="AlphaFoldDB" id="A0A7D9HLE2"/>
<dbReference type="Proteomes" id="UP001152795">
    <property type="component" value="Unassembled WGS sequence"/>
</dbReference>
<reference evidence="1" key="1">
    <citation type="submission" date="2020-04" db="EMBL/GenBank/DDBJ databases">
        <authorList>
            <person name="Alioto T."/>
            <person name="Alioto T."/>
            <person name="Gomez Garrido J."/>
        </authorList>
    </citation>
    <scope>NUCLEOTIDE SEQUENCE</scope>
    <source>
        <strain evidence="1">A484AB</strain>
    </source>
</reference>
<keyword evidence="2" id="KW-1185">Reference proteome</keyword>
<protein>
    <submittedName>
        <fullName evidence="1">Uncharacterized protein</fullName>
    </submittedName>
</protein>
<name>A0A7D9HLE2_PARCT</name>
<evidence type="ECO:0000313" key="2">
    <source>
        <dbReference type="Proteomes" id="UP001152795"/>
    </source>
</evidence>
<sequence>MVGETVSAYSFSQKNQVKTLASAVYVKTPSGGQIELDPQHLYQRLLLMGVGDILLSELLGYELCSLPATLFDNYMRMRTGDKAELIHHLVKLVPESVVSTLPTTGLRYVIDGGGLLHKFAWPKNSTYAEICTLYVRHVSSSYANATVVFDGYHGPSTKDEAHRRRSSNDVGGTVSVTKEMRLTMSKKAFLGNSSNKQALIYLLADEMGRAGIHVEHGTRKCRLQDYLSEGLCVCLRKYSSCCCRRL</sequence>
<gene>
    <name evidence="1" type="ORF">PACLA_8A051930</name>
</gene>
<evidence type="ECO:0000313" key="1">
    <source>
        <dbReference type="EMBL" id="CAB3985426.1"/>
    </source>
</evidence>
<dbReference type="EMBL" id="CACRXK020000871">
    <property type="protein sequence ID" value="CAB3985426.1"/>
    <property type="molecule type" value="Genomic_DNA"/>
</dbReference>
<dbReference type="OrthoDB" id="5956786at2759"/>
<dbReference type="PANTHER" id="PTHR46704:SF1">
    <property type="entry name" value="TELOMERE LENGTH REGULATION PROTEIN TEL2 HOMOLOG"/>
    <property type="match status" value="1"/>
</dbReference>
<accession>A0A7D9HLE2</accession>
<proteinExistence type="predicted"/>
<comment type="caution">
    <text evidence="1">The sequence shown here is derived from an EMBL/GenBank/DDBJ whole genome shotgun (WGS) entry which is preliminary data.</text>
</comment>